<reference evidence="1" key="1">
    <citation type="submission" date="2021-01" db="EMBL/GenBank/DDBJ databases">
        <authorList>
            <consortium name="Genoscope - CEA"/>
            <person name="William W."/>
        </authorList>
    </citation>
    <scope>NUCLEOTIDE SEQUENCE</scope>
</reference>
<accession>A0A8S1XN12</accession>
<gene>
    <name evidence="1" type="ORF">PPENT_87.1.T1310107</name>
</gene>
<sequence>MVLLDIFNQLDITKILNQLQGRLQTCQKDYENFDLLSKKGRKSCYCIECDYMNIKIIIFHYIRKFLSIIVKNKEKLCILVIQNFMISNTNMSNKSFQYQKQKSIFQEYQILKSCIKIQSLIFQNNYQITQVIKAKFIQFEIETFLDSIINSPFGDQSSQQQYQLESISIHILDPLISVFPYLEILYQNCL</sequence>
<evidence type="ECO:0000313" key="1">
    <source>
        <dbReference type="EMBL" id="CAD8202575.1"/>
    </source>
</evidence>
<evidence type="ECO:0000313" key="2">
    <source>
        <dbReference type="Proteomes" id="UP000689195"/>
    </source>
</evidence>
<keyword evidence="2" id="KW-1185">Reference proteome</keyword>
<organism evidence="1 2">
    <name type="scientific">Paramecium pentaurelia</name>
    <dbReference type="NCBI Taxonomy" id="43138"/>
    <lineage>
        <taxon>Eukaryota</taxon>
        <taxon>Sar</taxon>
        <taxon>Alveolata</taxon>
        <taxon>Ciliophora</taxon>
        <taxon>Intramacronucleata</taxon>
        <taxon>Oligohymenophorea</taxon>
        <taxon>Peniculida</taxon>
        <taxon>Parameciidae</taxon>
        <taxon>Paramecium</taxon>
    </lineage>
</organism>
<proteinExistence type="predicted"/>
<dbReference type="Proteomes" id="UP000689195">
    <property type="component" value="Unassembled WGS sequence"/>
</dbReference>
<dbReference type="EMBL" id="CAJJDO010000131">
    <property type="protein sequence ID" value="CAD8202575.1"/>
    <property type="molecule type" value="Genomic_DNA"/>
</dbReference>
<name>A0A8S1XN12_9CILI</name>
<comment type="caution">
    <text evidence="1">The sequence shown here is derived from an EMBL/GenBank/DDBJ whole genome shotgun (WGS) entry which is preliminary data.</text>
</comment>
<protein>
    <submittedName>
        <fullName evidence="1">Uncharacterized protein</fullName>
    </submittedName>
</protein>
<dbReference type="AlphaFoldDB" id="A0A8S1XN12"/>